<evidence type="ECO:0000313" key="1">
    <source>
        <dbReference type="EMBL" id="KNE90874.1"/>
    </source>
</evidence>
<organism evidence="1 2">
    <name type="scientific">Puccinia striiformis f. sp. tritici PST-78</name>
    <dbReference type="NCBI Taxonomy" id="1165861"/>
    <lineage>
        <taxon>Eukaryota</taxon>
        <taxon>Fungi</taxon>
        <taxon>Dikarya</taxon>
        <taxon>Basidiomycota</taxon>
        <taxon>Pucciniomycotina</taxon>
        <taxon>Pucciniomycetes</taxon>
        <taxon>Pucciniales</taxon>
        <taxon>Pucciniaceae</taxon>
        <taxon>Puccinia</taxon>
    </lineage>
</organism>
<proteinExistence type="predicted"/>
<keyword evidence="2" id="KW-1185">Reference proteome</keyword>
<accession>A0A0L0UVW1</accession>
<protein>
    <recommendedName>
        <fullName evidence="3">DDE Tnp4 domain-containing protein</fullName>
    </recommendedName>
</protein>
<evidence type="ECO:0000313" key="2">
    <source>
        <dbReference type="Proteomes" id="UP000054564"/>
    </source>
</evidence>
<reference evidence="2" key="1">
    <citation type="submission" date="2014-03" db="EMBL/GenBank/DDBJ databases">
        <title>The Genome Sequence of Puccinia striiformis f. sp. tritici PST-78.</title>
        <authorList>
            <consortium name="The Broad Institute Genome Sequencing Platform"/>
            <person name="Cuomo C."/>
            <person name="Hulbert S."/>
            <person name="Chen X."/>
            <person name="Walker B."/>
            <person name="Young S.K."/>
            <person name="Zeng Q."/>
            <person name="Gargeya S."/>
            <person name="Fitzgerald M."/>
            <person name="Haas B."/>
            <person name="Abouelleil A."/>
            <person name="Alvarado L."/>
            <person name="Arachchi H.M."/>
            <person name="Berlin A.M."/>
            <person name="Chapman S.B."/>
            <person name="Goldberg J."/>
            <person name="Griggs A."/>
            <person name="Gujja S."/>
            <person name="Hansen M."/>
            <person name="Howarth C."/>
            <person name="Imamovic A."/>
            <person name="Larimer J."/>
            <person name="McCowan C."/>
            <person name="Montmayeur A."/>
            <person name="Murphy C."/>
            <person name="Neiman D."/>
            <person name="Pearson M."/>
            <person name="Priest M."/>
            <person name="Roberts A."/>
            <person name="Saif S."/>
            <person name="Shea T."/>
            <person name="Sisk P."/>
            <person name="Sykes S."/>
            <person name="Wortman J."/>
            <person name="Nusbaum C."/>
            <person name="Birren B."/>
        </authorList>
    </citation>
    <scope>NUCLEOTIDE SEQUENCE [LARGE SCALE GENOMIC DNA]</scope>
    <source>
        <strain evidence="2">race PST-78</strain>
    </source>
</reference>
<dbReference type="EMBL" id="AJIL01000231">
    <property type="protein sequence ID" value="KNE90874.1"/>
    <property type="molecule type" value="Genomic_DNA"/>
</dbReference>
<dbReference type="Proteomes" id="UP000054564">
    <property type="component" value="Unassembled WGS sequence"/>
</dbReference>
<name>A0A0L0UVW1_9BASI</name>
<dbReference type="OrthoDB" id="10562728at2759"/>
<sequence length="125" mass="14053">MHKTSGMIQHEISLYCCLDALDIQPTPIGVPTKSLDVFNDGTRRQWASLQGLRLQINEKKHMIKVIQWINYCVTLHNMLAHLGNSWNNQHNGAGEDLEDPTPDVALITEAEINCKLIGLVPPEEL</sequence>
<evidence type="ECO:0008006" key="3">
    <source>
        <dbReference type="Google" id="ProtNLM"/>
    </source>
</evidence>
<comment type="caution">
    <text evidence="1">The sequence shown here is derived from an EMBL/GenBank/DDBJ whole genome shotgun (WGS) entry which is preliminary data.</text>
</comment>
<gene>
    <name evidence="1" type="ORF">PSTG_15695</name>
</gene>
<dbReference type="AlphaFoldDB" id="A0A0L0UVW1"/>